<proteinExistence type="predicted"/>
<protein>
    <submittedName>
        <fullName evidence="1">Uncharacterized protein</fullName>
    </submittedName>
</protein>
<dbReference type="RefSeq" id="WP_064496576.1">
    <property type="nucleotide sequence ID" value="NC_000909.1"/>
</dbReference>
<name>A0A832WGA3_9EURY</name>
<reference evidence="1" key="1">
    <citation type="journal article" date="2020" name="bioRxiv">
        <title>A rank-normalized archaeal taxonomy based on genome phylogeny resolves widespread incomplete and uneven classifications.</title>
        <authorList>
            <person name="Rinke C."/>
            <person name="Chuvochina M."/>
            <person name="Mussig A.J."/>
            <person name="Chaumeil P.-A."/>
            <person name="Waite D.W."/>
            <person name="Whitman W.B."/>
            <person name="Parks D.H."/>
            <person name="Hugenholtz P."/>
        </authorList>
    </citation>
    <scope>NUCLEOTIDE SEQUENCE</scope>
    <source>
        <strain evidence="1">UBA8849</strain>
    </source>
</reference>
<evidence type="ECO:0000313" key="2">
    <source>
        <dbReference type="Proteomes" id="UP000645676"/>
    </source>
</evidence>
<organism evidence="1 2">
    <name type="scientific">Methanocaldococcus jannaschii</name>
    <dbReference type="NCBI Taxonomy" id="2190"/>
    <lineage>
        <taxon>Archaea</taxon>
        <taxon>Methanobacteriati</taxon>
        <taxon>Methanobacteriota</taxon>
        <taxon>Methanomada group</taxon>
        <taxon>Methanococci</taxon>
        <taxon>Methanococcales</taxon>
        <taxon>Methanocaldococcaceae</taxon>
        <taxon>Methanocaldococcus</taxon>
    </lineage>
</organism>
<dbReference type="AlphaFoldDB" id="A0A832WGA3"/>
<dbReference type="Proteomes" id="UP000645676">
    <property type="component" value="Unassembled WGS sequence"/>
</dbReference>
<evidence type="ECO:0000313" key="1">
    <source>
        <dbReference type="EMBL" id="HII59885.1"/>
    </source>
</evidence>
<dbReference type="EMBL" id="DUJR01000025">
    <property type="protein sequence ID" value="HII59885.1"/>
    <property type="molecule type" value="Genomic_DNA"/>
</dbReference>
<comment type="caution">
    <text evidence="1">The sequence shown here is derived from an EMBL/GenBank/DDBJ whole genome shotgun (WGS) entry which is preliminary data.</text>
</comment>
<sequence>MENDEKIIEDLKIINSKAKFVGIKILMIRHIIESHMKDKKSIYKILESTKNTELYKLILIACPKLEEINEESN</sequence>
<accession>A0A832WGA3</accession>
<gene>
    <name evidence="1" type="ORF">HA335_04830</name>
</gene>